<dbReference type="CDD" id="cd02440">
    <property type="entry name" value="AdoMet_MTases"/>
    <property type="match status" value="1"/>
</dbReference>
<dbReference type="InterPro" id="IPR013216">
    <property type="entry name" value="Methyltransf_11"/>
</dbReference>
<accession>A0A1I4DEK3</accession>
<dbReference type="InterPro" id="IPR050447">
    <property type="entry name" value="Erg6_SMT_methyltransf"/>
</dbReference>
<proteinExistence type="predicted"/>
<evidence type="ECO:0000256" key="1">
    <source>
        <dbReference type="ARBA" id="ARBA00022679"/>
    </source>
</evidence>
<organism evidence="3 4">
    <name type="scientific">Geodermatophilus ruber</name>
    <dbReference type="NCBI Taxonomy" id="504800"/>
    <lineage>
        <taxon>Bacteria</taxon>
        <taxon>Bacillati</taxon>
        <taxon>Actinomycetota</taxon>
        <taxon>Actinomycetes</taxon>
        <taxon>Geodermatophilales</taxon>
        <taxon>Geodermatophilaceae</taxon>
        <taxon>Geodermatophilus</taxon>
    </lineage>
</organism>
<keyword evidence="3" id="KW-0489">Methyltransferase</keyword>
<evidence type="ECO:0000313" key="3">
    <source>
        <dbReference type="EMBL" id="SFK90516.1"/>
    </source>
</evidence>
<dbReference type="Gene3D" id="3.40.50.150">
    <property type="entry name" value="Vaccinia Virus protein VP39"/>
    <property type="match status" value="1"/>
</dbReference>
<dbReference type="STRING" id="504800.SAMN04488085_104287"/>
<dbReference type="AlphaFoldDB" id="A0A1I4DEK3"/>
<sequence>MSQLESEAMESEFGTVAGWTEEAVRALGPEYAVPAGCRGSGSEAALRWLADRMALTARSRVLDDGAGVGGPAGWLAAERGVRAVCAEPMPEGARAAHRLFGLPSVVAPAQHLPFAAASFDAAWCLGVLCTTSDKAGALAELHRVLRDGGRLGLLVFVADRPLPPPLPEGNEFPTEPELLDLLGAAGFRLAETATADLGDSAPEWSRRAGAVEDEIVRRHGDDPRWSEAQEQSGRVGRLLADGALRAWLGIAVEVARPA</sequence>
<dbReference type="GO" id="GO:0032259">
    <property type="term" value="P:methylation"/>
    <property type="evidence" value="ECO:0007669"/>
    <property type="project" value="UniProtKB-KW"/>
</dbReference>
<feature type="domain" description="Methyltransferase type 11" evidence="2">
    <location>
        <begin position="62"/>
        <end position="151"/>
    </location>
</feature>
<dbReference type="EMBL" id="FOSW01000004">
    <property type="protein sequence ID" value="SFK90516.1"/>
    <property type="molecule type" value="Genomic_DNA"/>
</dbReference>
<dbReference type="SUPFAM" id="SSF53335">
    <property type="entry name" value="S-adenosyl-L-methionine-dependent methyltransferases"/>
    <property type="match status" value="1"/>
</dbReference>
<evidence type="ECO:0000313" key="4">
    <source>
        <dbReference type="Proteomes" id="UP000199152"/>
    </source>
</evidence>
<dbReference type="InParanoid" id="A0A1I4DEK3"/>
<reference evidence="3 4" key="1">
    <citation type="submission" date="2016-10" db="EMBL/GenBank/DDBJ databases">
        <authorList>
            <person name="de Groot N.N."/>
        </authorList>
    </citation>
    <scope>NUCLEOTIDE SEQUENCE [LARGE SCALE GENOMIC DNA]</scope>
    <source>
        <strain evidence="3 4">DSM 45317</strain>
    </source>
</reference>
<dbReference type="Proteomes" id="UP000199152">
    <property type="component" value="Unassembled WGS sequence"/>
</dbReference>
<dbReference type="RefSeq" id="WP_245753486.1">
    <property type="nucleotide sequence ID" value="NZ_FOSW01000004.1"/>
</dbReference>
<dbReference type="PANTHER" id="PTHR44068:SF11">
    <property type="entry name" value="GERANYL DIPHOSPHATE 2-C-METHYLTRANSFERASE"/>
    <property type="match status" value="1"/>
</dbReference>
<keyword evidence="4" id="KW-1185">Reference proteome</keyword>
<keyword evidence="1 3" id="KW-0808">Transferase</keyword>
<gene>
    <name evidence="3" type="ORF">SAMN04488085_104287</name>
</gene>
<dbReference type="GO" id="GO:0008757">
    <property type="term" value="F:S-adenosylmethionine-dependent methyltransferase activity"/>
    <property type="evidence" value="ECO:0007669"/>
    <property type="project" value="InterPro"/>
</dbReference>
<dbReference type="PANTHER" id="PTHR44068">
    <property type="entry name" value="ZGC:194242"/>
    <property type="match status" value="1"/>
</dbReference>
<dbReference type="InterPro" id="IPR029063">
    <property type="entry name" value="SAM-dependent_MTases_sf"/>
</dbReference>
<evidence type="ECO:0000259" key="2">
    <source>
        <dbReference type="Pfam" id="PF08241"/>
    </source>
</evidence>
<name>A0A1I4DEK3_9ACTN</name>
<dbReference type="Pfam" id="PF08241">
    <property type="entry name" value="Methyltransf_11"/>
    <property type="match status" value="1"/>
</dbReference>
<protein>
    <submittedName>
        <fullName evidence="3">Methyltransferase domain-containing protein</fullName>
    </submittedName>
</protein>